<comment type="caution">
    <text evidence="1">The sequence shown here is derived from an EMBL/GenBank/DDBJ whole genome shotgun (WGS) entry which is preliminary data.</text>
</comment>
<name>A0ABR2MD20_9ASPA</name>
<accession>A0ABR2MD20</accession>
<protein>
    <submittedName>
        <fullName evidence="1">Uncharacterized protein</fullName>
    </submittedName>
</protein>
<proteinExistence type="predicted"/>
<keyword evidence="2" id="KW-1185">Reference proteome</keyword>
<reference evidence="1 2" key="1">
    <citation type="journal article" date="2022" name="Nat. Plants">
        <title>Genomes of leafy and leafless Platanthera orchids illuminate the evolution of mycoheterotrophy.</title>
        <authorList>
            <person name="Li M.H."/>
            <person name="Liu K.W."/>
            <person name="Li Z."/>
            <person name="Lu H.C."/>
            <person name="Ye Q.L."/>
            <person name="Zhang D."/>
            <person name="Wang J.Y."/>
            <person name="Li Y.F."/>
            <person name="Zhong Z.M."/>
            <person name="Liu X."/>
            <person name="Yu X."/>
            <person name="Liu D.K."/>
            <person name="Tu X.D."/>
            <person name="Liu B."/>
            <person name="Hao Y."/>
            <person name="Liao X.Y."/>
            <person name="Jiang Y.T."/>
            <person name="Sun W.H."/>
            <person name="Chen J."/>
            <person name="Chen Y.Q."/>
            <person name="Ai Y."/>
            <person name="Zhai J.W."/>
            <person name="Wu S.S."/>
            <person name="Zhou Z."/>
            <person name="Hsiao Y.Y."/>
            <person name="Wu W.L."/>
            <person name="Chen Y.Y."/>
            <person name="Lin Y.F."/>
            <person name="Hsu J.L."/>
            <person name="Li C.Y."/>
            <person name="Wang Z.W."/>
            <person name="Zhao X."/>
            <person name="Zhong W.Y."/>
            <person name="Ma X.K."/>
            <person name="Ma L."/>
            <person name="Huang J."/>
            <person name="Chen G.Z."/>
            <person name="Huang M.Z."/>
            <person name="Huang L."/>
            <person name="Peng D.H."/>
            <person name="Luo Y.B."/>
            <person name="Zou S.Q."/>
            <person name="Chen S.P."/>
            <person name="Lan S."/>
            <person name="Tsai W.C."/>
            <person name="Van de Peer Y."/>
            <person name="Liu Z.J."/>
        </authorList>
    </citation>
    <scope>NUCLEOTIDE SEQUENCE [LARGE SCALE GENOMIC DNA]</scope>
    <source>
        <strain evidence="1">Lor288</strain>
    </source>
</reference>
<dbReference type="EMBL" id="JBBWWR010000008">
    <property type="protein sequence ID" value="KAK8962082.1"/>
    <property type="molecule type" value="Genomic_DNA"/>
</dbReference>
<evidence type="ECO:0000313" key="1">
    <source>
        <dbReference type="EMBL" id="KAK8962082.1"/>
    </source>
</evidence>
<sequence>MACIFLLLSRVLCFNQLQSSFTPSLGKCRSVQETTITMKKLLQSRCLCSKLQLEAHLRTHELELENKQHFKNRIGPAGSTGQTADRSPGGSVRFLKLCSPKTGPESVNRAVGPDPEAPTVRIGLASGSHPEEVPVHEWAGTLALLPSTRLGGAIAHKQARSLAPSSGQEGSRLRVLAEWGPGPGKVVLKLLAMNDEKTKQKAIEAVADIYAGSNLKFYVLFELQKYHQSDWLDEIEVSELDLEGENGESGSTVRLLISTIIPWSHNDITVDLDVIEYTELINVELRQRHRGGIGPFVCLHCHCGMEYGRVGRWCNHYREGRSYADFAISWRAPRRRRTVHWLDRSLCCDLHLI</sequence>
<organism evidence="1 2">
    <name type="scientific">Platanthera guangdongensis</name>
    <dbReference type="NCBI Taxonomy" id="2320717"/>
    <lineage>
        <taxon>Eukaryota</taxon>
        <taxon>Viridiplantae</taxon>
        <taxon>Streptophyta</taxon>
        <taxon>Embryophyta</taxon>
        <taxon>Tracheophyta</taxon>
        <taxon>Spermatophyta</taxon>
        <taxon>Magnoliopsida</taxon>
        <taxon>Liliopsida</taxon>
        <taxon>Asparagales</taxon>
        <taxon>Orchidaceae</taxon>
        <taxon>Orchidoideae</taxon>
        <taxon>Orchideae</taxon>
        <taxon>Orchidinae</taxon>
        <taxon>Platanthera</taxon>
    </lineage>
</organism>
<gene>
    <name evidence="1" type="ORF">KSP40_PGU021654</name>
</gene>
<dbReference type="Proteomes" id="UP001412067">
    <property type="component" value="Unassembled WGS sequence"/>
</dbReference>
<evidence type="ECO:0000313" key="2">
    <source>
        <dbReference type="Proteomes" id="UP001412067"/>
    </source>
</evidence>